<accession>A0A399EJL4</accession>
<evidence type="ECO:0000313" key="6">
    <source>
        <dbReference type="Proteomes" id="UP000265715"/>
    </source>
</evidence>
<keyword evidence="1" id="KW-0805">Transcription regulation</keyword>
<keyword evidence="2" id="KW-0238">DNA-binding</keyword>
<proteinExistence type="predicted"/>
<name>A0A399EJL4_9DEIN</name>
<reference evidence="5 6" key="1">
    <citation type="submission" date="2018-08" db="EMBL/GenBank/DDBJ databases">
        <title>Meiothermus terrae DSM 26712 genome sequencing project.</title>
        <authorList>
            <person name="Da Costa M.S."/>
            <person name="Albuquerque L."/>
            <person name="Raposo P."/>
            <person name="Froufe H.J.C."/>
            <person name="Barroso C.S."/>
            <person name="Egas C."/>
        </authorList>
    </citation>
    <scope>NUCLEOTIDE SEQUENCE [LARGE SCALE GENOMIC DNA]</scope>
    <source>
        <strain evidence="5 6">DSM 26712</strain>
    </source>
</reference>
<keyword evidence="6" id="KW-1185">Reference proteome</keyword>
<dbReference type="GO" id="GO:0005829">
    <property type="term" value="C:cytosol"/>
    <property type="evidence" value="ECO:0007669"/>
    <property type="project" value="TreeGrafter"/>
</dbReference>
<dbReference type="InterPro" id="IPR019887">
    <property type="entry name" value="Tscrpt_reg_AsnC/Lrp_C"/>
</dbReference>
<dbReference type="OrthoDB" id="34294at2"/>
<feature type="domain" description="HTH asnC-type" evidence="4">
    <location>
        <begin position="8"/>
        <end position="69"/>
    </location>
</feature>
<protein>
    <submittedName>
        <fullName evidence="5">HTH-type transcriptional regulator LrpC</fullName>
    </submittedName>
</protein>
<dbReference type="Pfam" id="PF13412">
    <property type="entry name" value="HTH_24"/>
    <property type="match status" value="1"/>
</dbReference>
<dbReference type="Gene3D" id="1.10.10.10">
    <property type="entry name" value="Winged helix-like DNA-binding domain superfamily/Winged helix DNA-binding domain"/>
    <property type="match status" value="1"/>
</dbReference>
<dbReference type="SMART" id="SM00344">
    <property type="entry name" value="HTH_ASNC"/>
    <property type="match status" value="1"/>
</dbReference>
<comment type="caution">
    <text evidence="5">The sequence shown here is derived from an EMBL/GenBank/DDBJ whole genome shotgun (WGS) entry which is preliminary data.</text>
</comment>
<dbReference type="InterPro" id="IPR000485">
    <property type="entry name" value="AsnC-type_HTH_dom"/>
</dbReference>
<gene>
    <name evidence="5" type="primary">lrpC_2</name>
    <name evidence="5" type="ORF">Mterra_02616</name>
</gene>
<dbReference type="SUPFAM" id="SSF46785">
    <property type="entry name" value="Winged helix' DNA-binding domain"/>
    <property type="match status" value="1"/>
</dbReference>
<keyword evidence="3" id="KW-0804">Transcription</keyword>
<evidence type="ECO:0000256" key="3">
    <source>
        <dbReference type="ARBA" id="ARBA00023163"/>
    </source>
</evidence>
<dbReference type="RefSeq" id="WP_119315621.1">
    <property type="nucleotide sequence ID" value="NZ_QXDL01000117.1"/>
</dbReference>
<dbReference type="PANTHER" id="PTHR30154">
    <property type="entry name" value="LEUCINE-RESPONSIVE REGULATORY PROTEIN"/>
    <property type="match status" value="1"/>
</dbReference>
<dbReference type="EMBL" id="QXDL01000117">
    <property type="protein sequence ID" value="RIH82542.1"/>
    <property type="molecule type" value="Genomic_DNA"/>
</dbReference>
<dbReference type="GO" id="GO:0043565">
    <property type="term" value="F:sequence-specific DNA binding"/>
    <property type="evidence" value="ECO:0007669"/>
    <property type="project" value="InterPro"/>
</dbReference>
<dbReference type="InterPro" id="IPR011991">
    <property type="entry name" value="ArsR-like_HTH"/>
</dbReference>
<dbReference type="SUPFAM" id="SSF54909">
    <property type="entry name" value="Dimeric alpha+beta barrel"/>
    <property type="match status" value="1"/>
</dbReference>
<dbReference type="InterPro" id="IPR019888">
    <property type="entry name" value="Tscrpt_reg_AsnC-like"/>
</dbReference>
<dbReference type="CDD" id="cd00090">
    <property type="entry name" value="HTH_ARSR"/>
    <property type="match status" value="1"/>
</dbReference>
<dbReference type="Gene3D" id="3.30.70.920">
    <property type="match status" value="1"/>
</dbReference>
<dbReference type="PROSITE" id="PS50956">
    <property type="entry name" value="HTH_ASNC_2"/>
    <property type="match status" value="1"/>
</dbReference>
<dbReference type="AlphaFoldDB" id="A0A399EJL4"/>
<dbReference type="InterPro" id="IPR011008">
    <property type="entry name" value="Dimeric_a/b-barrel"/>
</dbReference>
<evidence type="ECO:0000256" key="1">
    <source>
        <dbReference type="ARBA" id="ARBA00023015"/>
    </source>
</evidence>
<dbReference type="GO" id="GO:0043200">
    <property type="term" value="P:response to amino acid"/>
    <property type="evidence" value="ECO:0007669"/>
    <property type="project" value="TreeGrafter"/>
</dbReference>
<dbReference type="Pfam" id="PF01037">
    <property type="entry name" value="AsnC_trans_reg"/>
    <property type="match status" value="1"/>
</dbReference>
<dbReference type="Proteomes" id="UP000265715">
    <property type="component" value="Unassembled WGS sequence"/>
</dbReference>
<organism evidence="5 6">
    <name type="scientific">Calidithermus terrae</name>
    <dbReference type="NCBI Taxonomy" id="1408545"/>
    <lineage>
        <taxon>Bacteria</taxon>
        <taxon>Thermotogati</taxon>
        <taxon>Deinococcota</taxon>
        <taxon>Deinococci</taxon>
        <taxon>Thermales</taxon>
        <taxon>Thermaceae</taxon>
        <taxon>Calidithermus</taxon>
    </lineage>
</organism>
<dbReference type="PANTHER" id="PTHR30154:SF53">
    <property type="entry name" value="HTH-TYPE TRANSCRIPTIONAL REGULATOR LRPC"/>
    <property type="match status" value="1"/>
</dbReference>
<evidence type="ECO:0000259" key="4">
    <source>
        <dbReference type="PROSITE" id="PS50956"/>
    </source>
</evidence>
<dbReference type="InterPro" id="IPR036388">
    <property type="entry name" value="WH-like_DNA-bd_sf"/>
</dbReference>
<evidence type="ECO:0000256" key="2">
    <source>
        <dbReference type="ARBA" id="ARBA00023125"/>
    </source>
</evidence>
<dbReference type="PRINTS" id="PR00033">
    <property type="entry name" value="HTHASNC"/>
</dbReference>
<sequence length="153" mass="16807">MSRRKKSLDSKDLTILRALRENARLPYKELAERLGMAVPSAIERVRRLEDAGVITGYRAEVDPAALGLPVAAWVRLSDLRGDPEALARALPRMPEVQQAYRSTGDACYVLLLRVASLEHLERLLDSLGRYGQTHTALVVSAVLEGPTLPPPGD</sequence>
<dbReference type="InterPro" id="IPR036390">
    <property type="entry name" value="WH_DNA-bd_sf"/>
</dbReference>
<evidence type="ECO:0000313" key="5">
    <source>
        <dbReference type="EMBL" id="RIH82542.1"/>
    </source>
</evidence>